<evidence type="ECO:0000313" key="3">
    <source>
        <dbReference type="Proteomes" id="UP000516957"/>
    </source>
</evidence>
<sequence>MKHLTTVLALAFLLTPAPGPAAHAGLDAPAASKADTKESRDLKRLTCRKIPKCDKDASYWEGDDKGRIRGDDGAGVYVFIQYRKCGQGKWANLTRETTTATGAWDFYYTYKASEKKKYQVKEYKADFPNSVQFSFFIPATDDYKPYRSVSPFCYS</sequence>
<keyword evidence="3" id="KW-1185">Reference proteome</keyword>
<dbReference type="AlphaFoldDB" id="A0A7Y9F1G4"/>
<evidence type="ECO:0008006" key="4">
    <source>
        <dbReference type="Google" id="ProtNLM"/>
    </source>
</evidence>
<evidence type="ECO:0000313" key="2">
    <source>
        <dbReference type="EMBL" id="NYD57753.1"/>
    </source>
</evidence>
<comment type="caution">
    <text evidence="2">The sequence shown here is derived from an EMBL/GenBank/DDBJ whole genome shotgun (WGS) entry which is preliminary data.</text>
</comment>
<organism evidence="2 3">
    <name type="scientific">Nocardioides marinisabuli</name>
    <dbReference type="NCBI Taxonomy" id="419476"/>
    <lineage>
        <taxon>Bacteria</taxon>
        <taxon>Bacillati</taxon>
        <taxon>Actinomycetota</taxon>
        <taxon>Actinomycetes</taxon>
        <taxon>Propionibacteriales</taxon>
        <taxon>Nocardioidaceae</taxon>
        <taxon>Nocardioides</taxon>
    </lineage>
</organism>
<accession>A0A7Y9F1G4</accession>
<keyword evidence="1" id="KW-0732">Signal</keyword>
<name>A0A7Y9F1G4_9ACTN</name>
<protein>
    <recommendedName>
        <fullName evidence="4">Secreted protein</fullName>
    </recommendedName>
</protein>
<dbReference type="Proteomes" id="UP000516957">
    <property type="component" value="Unassembled WGS sequence"/>
</dbReference>
<gene>
    <name evidence="2" type="ORF">BKA08_001991</name>
</gene>
<dbReference type="RefSeq" id="WP_179615470.1">
    <property type="nucleotide sequence ID" value="NZ_CP059163.1"/>
</dbReference>
<proteinExistence type="predicted"/>
<dbReference type="EMBL" id="JACCBE010000001">
    <property type="protein sequence ID" value="NYD57753.1"/>
    <property type="molecule type" value="Genomic_DNA"/>
</dbReference>
<feature type="signal peptide" evidence="1">
    <location>
        <begin position="1"/>
        <end position="21"/>
    </location>
</feature>
<feature type="chain" id="PRO_5039717939" description="Secreted protein" evidence="1">
    <location>
        <begin position="22"/>
        <end position="155"/>
    </location>
</feature>
<evidence type="ECO:0000256" key="1">
    <source>
        <dbReference type="SAM" id="SignalP"/>
    </source>
</evidence>
<reference evidence="2 3" key="1">
    <citation type="submission" date="2020-07" db="EMBL/GenBank/DDBJ databases">
        <title>Sequencing the genomes of 1000 actinobacteria strains.</title>
        <authorList>
            <person name="Klenk H.-P."/>
        </authorList>
    </citation>
    <scope>NUCLEOTIDE SEQUENCE [LARGE SCALE GENOMIC DNA]</scope>
    <source>
        <strain evidence="2 3">DSM 18965</strain>
    </source>
</reference>